<dbReference type="Gene3D" id="3.90.226.10">
    <property type="entry name" value="2-enoyl-CoA Hydratase, Chain A, domain 1"/>
    <property type="match status" value="1"/>
</dbReference>
<dbReference type="InterPro" id="IPR004447">
    <property type="entry name" value="Peptidase_S41A"/>
</dbReference>
<dbReference type="FunFam" id="2.30.42.10:FF:000063">
    <property type="entry name" value="Peptidase, S41 family"/>
    <property type="match status" value="1"/>
</dbReference>
<dbReference type="InterPro" id="IPR005151">
    <property type="entry name" value="Tail-specific_protease"/>
</dbReference>
<keyword evidence="2 5" id="KW-0645">Protease</keyword>
<dbReference type="Proteomes" id="UP000663929">
    <property type="component" value="Chromosome"/>
</dbReference>
<evidence type="ECO:0000313" key="8">
    <source>
        <dbReference type="EMBL" id="QTD52183.1"/>
    </source>
</evidence>
<evidence type="ECO:0000256" key="3">
    <source>
        <dbReference type="ARBA" id="ARBA00022801"/>
    </source>
</evidence>
<dbReference type="RefSeq" id="WP_237382292.1">
    <property type="nucleotide sequence ID" value="NZ_CP071793.1"/>
</dbReference>
<dbReference type="Pfam" id="PF03572">
    <property type="entry name" value="Peptidase_S41"/>
    <property type="match status" value="1"/>
</dbReference>
<feature type="chain" id="PRO_5035172327" evidence="6">
    <location>
        <begin position="25"/>
        <end position="540"/>
    </location>
</feature>
<organism evidence="8 9">
    <name type="scientific">Sulfidibacter corallicola</name>
    <dbReference type="NCBI Taxonomy" id="2818388"/>
    <lineage>
        <taxon>Bacteria</taxon>
        <taxon>Pseudomonadati</taxon>
        <taxon>Acidobacteriota</taxon>
        <taxon>Holophagae</taxon>
        <taxon>Acanthopleuribacterales</taxon>
        <taxon>Acanthopleuribacteraceae</taxon>
        <taxon>Sulfidibacter</taxon>
    </lineage>
</organism>
<dbReference type="InterPro" id="IPR036034">
    <property type="entry name" value="PDZ_sf"/>
</dbReference>
<sequence>MGIAKLSFIAALALTTTTFLQPQAADKSAVYDSLDTMAEILTVASAKSAVKVDSQAMVESAIEGLLNQLDPHSSYYNAKRYQTLREDQAGSFYGIGIIVGYQNNELTVISPVDGTPAARAGVRAGDVIRKIDNQETANLDLYDAIRLLRGKEGTPVDVTISRAADSLDLTLYRAEIPSTNVRTHFMLNRETGYVALKDFGETAAEEMTQAILDLETKGMKLLVLDLRGNPGGLLPQAIAVSSLFVPGDKLVVSTEGRLSNSNQKFFSEKSSPITQVPLVVLIDRGSASASEIVAGAIQDHDRGLILGVNSWGKGLVQSVFPVAEGEKGLALTTARYYTPSGRNIQGDYQSLDAYYNPESSEKIYFTPLSQLSNKVFKTMHGRSVLEVRGITPDVYLGFSESPQEIEALETKHNAFFNFAISKQDAMKSVSDAFEADDALLDAFTTYLEGEGIEAGDLTAHRELLRQKITHQILYIRNNAWAWRYLMKHDRHTLAALELAPQAAELFQVYLGKSNLASDYTNNLRNYAKLKLAKQAPSQPR</sequence>
<evidence type="ECO:0000256" key="2">
    <source>
        <dbReference type="ARBA" id="ARBA00022670"/>
    </source>
</evidence>
<dbReference type="InterPro" id="IPR001478">
    <property type="entry name" value="PDZ"/>
</dbReference>
<protein>
    <submittedName>
        <fullName evidence="8">S41 family peptidase</fullName>
    </submittedName>
</protein>
<dbReference type="NCBIfam" id="TIGR00225">
    <property type="entry name" value="prc"/>
    <property type="match status" value="1"/>
</dbReference>
<keyword evidence="4 5" id="KW-0720">Serine protease</keyword>
<dbReference type="SUPFAM" id="SSF52096">
    <property type="entry name" value="ClpP/crotonase"/>
    <property type="match status" value="1"/>
</dbReference>
<evidence type="ECO:0000256" key="4">
    <source>
        <dbReference type="ARBA" id="ARBA00022825"/>
    </source>
</evidence>
<reference evidence="8" key="1">
    <citation type="submission" date="2021-03" db="EMBL/GenBank/DDBJ databases">
        <title>Acanthopleuribacteraceae sp. M133.</title>
        <authorList>
            <person name="Wang G."/>
        </authorList>
    </citation>
    <scope>NUCLEOTIDE SEQUENCE</scope>
    <source>
        <strain evidence="8">M133</strain>
    </source>
</reference>
<accession>A0A8A4TRP1</accession>
<evidence type="ECO:0000256" key="5">
    <source>
        <dbReference type="RuleBase" id="RU004404"/>
    </source>
</evidence>
<dbReference type="SUPFAM" id="SSF50156">
    <property type="entry name" value="PDZ domain-like"/>
    <property type="match status" value="1"/>
</dbReference>
<dbReference type="KEGG" id="scor:J3U87_06880"/>
<dbReference type="PROSITE" id="PS50106">
    <property type="entry name" value="PDZ"/>
    <property type="match status" value="1"/>
</dbReference>
<dbReference type="Gene3D" id="3.30.750.44">
    <property type="match status" value="1"/>
</dbReference>
<dbReference type="GO" id="GO:0006508">
    <property type="term" value="P:proteolysis"/>
    <property type="evidence" value="ECO:0007669"/>
    <property type="project" value="UniProtKB-KW"/>
</dbReference>
<dbReference type="Pfam" id="PF17820">
    <property type="entry name" value="PDZ_6"/>
    <property type="match status" value="1"/>
</dbReference>
<evidence type="ECO:0000259" key="7">
    <source>
        <dbReference type="PROSITE" id="PS50106"/>
    </source>
</evidence>
<keyword evidence="6" id="KW-0732">Signal</keyword>
<feature type="signal peptide" evidence="6">
    <location>
        <begin position="1"/>
        <end position="24"/>
    </location>
</feature>
<dbReference type="SMART" id="SM00228">
    <property type="entry name" value="PDZ"/>
    <property type="match status" value="1"/>
</dbReference>
<dbReference type="SMART" id="SM00245">
    <property type="entry name" value="TSPc"/>
    <property type="match status" value="1"/>
</dbReference>
<evidence type="ECO:0000256" key="1">
    <source>
        <dbReference type="ARBA" id="ARBA00009179"/>
    </source>
</evidence>
<evidence type="ECO:0000313" key="9">
    <source>
        <dbReference type="Proteomes" id="UP000663929"/>
    </source>
</evidence>
<dbReference type="EMBL" id="CP071793">
    <property type="protein sequence ID" value="QTD52183.1"/>
    <property type="molecule type" value="Genomic_DNA"/>
</dbReference>
<dbReference type="Gene3D" id="2.30.42.10">
    <property type="match status" value="1"/>
</dbReference>
<dbReference type="CDD" id="cd07560">
    <property type="entry name" value="Peptidase_S41_CPP"/>
    <property type="match status" value="1"/>
</dbReference>
<evidence type="ECO:0000256" key="6">
    <source>
        <dbReference type="SAM" id="SignalP"/>
    </source>
</evidence>
<feature type="domain" description="PDZ" evidence="7">
    <location>
        <begin position="81"/>
        <end position="149"/>
    </location>
</feature>
<dbReference type="GO" id="GO:0007165">
    <property type="term" value="P:signal transduction"/>
    <property type="evidence" value="ECO:0007669"/>
    <property type="project" value="TreeGrafter"/>
</dbReference>
<dbReference type="GO" id="GO:0008236">
    <property type="term" value="F:serine-type peptidase activity"/>
    <property type="evidence" value="ECO:0007669"/>
    <property type="project" value="UniProtKB-KW"/>
</dbReference>
<name>A0A8A4TRP1_SULCO</name>
<dbReference type="InterPro" id="IPR029045">
    <property type="entry name" value="ClpP/crotonase-like_dom_sf"/>
</dbReference>
<dbReference type="PANTHER" id="PTHR32060:SF30">
    <property type="entry name" value="CARBOXY-TERMINAL PROCESSING PROTEASE CTPA"/>
    <property type="match status" value="1"/>
</dbReference>
<gene>
    <name evidence="8" type="ORF">J3U87_06880</name>
</gene>
<dbReference type="InterPro" id="IPR041489">
    <property type="entry name" value="PDZ_6"/>
</dbReference>
<dbReference type="AlphaFoldDB" id="A0A8A4TRP1"/>
<dbReference type="CDD" id="cd06782">
    <property type="entry name" value="cpPDZ_CPP-like"/>
    <property type="match status" value="1"/>
</dbReference>
<keyword evidence="9" id="KW-1185">Reference proteome</keyword>
<dbReference type="GO" id="GO:0004175">
    <property type="term" value="F:endopeptidase activity"/>
    <property type="evidence" value="ECO:0007669"/>
    <property type="project" value="TreeGrafter"/>
</dbReference>
<keyword evidence="3 5" id="KW-0378">Hydrolase</keyword>
<comment type="similarity">
    <text evidence="1 5">Belongs to the peptidase S41A family.</text>
</comment>
<dbReference type="GO" id="GO:0030288">
    <property type="term" value="C:outer membrane-bounded periplasmic space"/>
    <property type="evidence" value="ECO:0007669"/>
    <property type="project" value="TreeGrafter"/>
</dbReference>
<dbReference type="PANTHER" id="PTHR32060">
    <property type="entry name" value="TAIL-SPECIFIC PROTEASE"/>
    <property type="match status" value="1"/>
</dbReference>
<proteinExistence type="inferred from homology"/>